<dbReference type="EMBL" id="CP013067">
    <property type="protein sequence ID" value="ALP41631.1"/>
    <property type="molecule type" value="Genomic_DNA"/>
</dbReference>
<reference evidence="2" key="1">
    <citation type="submission" date="2015-10" db="EMBL/GenBank/DDBJ databases">
        <title>Complete Genome Sequence of Aeromonas schubertii strain WL1483.</title>
        <authorList>
            <person name="Liu L."/>
        </authorList>
    </citation>
    <scope>NUCLEOTIDE SEQUENCE [LARGE SCALE GENOMIC DNA]</scope>
    <source>
        <strain evidence="2">WL1483</strain>
    </source>
</reference>
<organism evidence="1 2">
    <name type="scientific">Aeromonas schubertii</name>
    <dbReference type="NCBI Taxonomy" id="652"/>
    <lineage>
        <taxon>Bacteria</taxon>
        <taxon>Pseudomonadati</taxon>
        <taxon>Pseudomonadota</taxon>
        <taxon>Gammaproteobacteria</taxon>
        <taxon>Aeromonadales</taxon>
        <taxon>Aeromonadaceae</taxon>
        <taxon>Aeromonas</taxon>
    </lineage>
</organism>
<reference evidence="1 2" key="2">
    <citation type="journal article" date="2016" name="Genome Announc.">
        <title>Complete Genome Sequence of the Highly Virulent Aeromonas schubertii Strain WL1483, Isolated from Diseased Snakehead Fish (Channa argus) in China.</title>
        <authorList>
            <person name="Liu L."/>
            <person name="Li N."/>
            <person name="Zhang D."/>
            <person name="Fu X."/>
            <person name="Shi C."/>
            <person name="Lin Q."/>
            <person name="Hao G."/>
        </authorList>
    </citation>
    <scope>NUCLEOTIDE SEQUENCE [LARGE SCALE GENOMIC DNA]</scope>
    <source>
        <strain evidence="1 2">WL1483</strain>
    </source>
</reference>
<evidence type="ECO:0000313" key="1">
    <source>
        <dbReference type="EMBL" id="ALP41631.1"/>
    </source>
</evidence>
<protein>
    <submittedName>
        <fullName evidence="1">Uncharacterized protein</fullName>
    </submittedName>
</protein>
<accession>A0A0S2SIU6</accession>
<dbReference type="Proteomes" id="UP000058114">
    <property type="component" value="Chromosome"/>
</dbReference>
<proteinExistence type="predicted"/>
<dbReference type="KEGG" id="asr:WL1483_2212"/>
<gene>
    <name evidence="1" type="ORF">WL1483_2212</name>
</gene>
<dbReference type="PATRIC" id="fig|652.5.peg.1250"/>
<evidence type="ECO:0000313" key="2">
    <source>
        <dbReference type="Proteomes" id="UP000058114"/>
    </source>
</evidence>
<name>A0A0S2SIU6_9GAMM</name>
<sequence length="153" mass="17114">MGIDEHDADRCPVDQLLQLLAGAFRLFQRRIFQSLHYLAYRDIAKQDQHLPTLEGRAAEFDIESLAIAFEPALVLFEAMEPAAVIEVGKKLGMFPKQGERVDAAVFFDITKQLRQVLAWPDVADDVRLIEPQAGVGEGIEQGVEQIVTLVELL</sequence>
<dbReference type="RefSeq" id="WP_060584797.1">
    <property type="nucleotide sequence ID" value="NZ_CP013067.1"/>
</dbReference>
<dbReference type="AlphaFoldDB" id="A0A0S2SIU6"/>